<evidence type="ECO:0000256" key="3">
    <source>
        <dbReference type="PROSITE-ProRule" id="PRU01353"/>
    </source>
</evidence>
<dbReference type="SUPFAM" id="SSF140657">
    <property type="entry name" value="Hyaluronidase post-catalytic domain-like"/>
    <property type="match status" value="1"/>
</dbReference>
<dbReference type="Pfam" id="PF07555">
    <property type="entry name" value="NAGidase"/>
    <property type="match status" value="1"/>
</dbReference>
<proteinExistence type="inferred from homology"/>
<dbReference type="InterPro" id="IPR013780">
    <property type="entry name" value="Glyco_hydro_b"/>
</dbReference>
<protein>
    <recommendedName>
        <fullName evidence="5">GH84 domain-containing protein</fullName>
    </recommendedName>
</protein>
<dbReference type="SUPFAM" id="SSF51445">
    <property type="entry name" value="(Trans)glycosidases"/>
    <property type="match status" value="1"/>
</dbReference>
<dbReference type="InterPro" id="IPR015882">
    <property type="entry name" value="HEX_bac_N"/>
</dbReference>
<feature type="signal peptide" evidence="4">
    <location>
        <begin position="1"/>
        <end position="21"/>
    </location>
</feature>
<evidence type="ECO:0000256" key="1">
    <source>
        <dbReference type="ARBA" id="ARBA00022801"/>
    </source>
</evidence>
<comment type="similarity">
    <text evidence="3">Belongs to the glycosyl hydrolase 84 family.</text>
</comment>
<keyword evidence="2 3" id="KW-0326">Glycosidase</keyword>
<keyword evidence="7" id="KW-1185">Reference proteome</keyword>
<dbReference type="GO" id="GO:0015929">
    <property type="term" value="F:hexosaminidase activity"/>
    <property type="evidence" value="ECO:0007669"/>
    <property type="project" value="UniProtKB-ARBA"/>
</dbReference>
<feature type="active site" description="Proton donor" evidence="3">
    <location>
        <position position="259"/>
    </location>
</feature>
<name>A0A386HRN4_9BACT</name>
<dbReference type="InterPro" id="IPR011496">
    <property type="entry name" value="O-GlcNAcase_cat"/>
</dbReference>
<dbReference type="PANTHER" id="PTHR13170">
    <property type="entry name" value="O-GLCNACASE"/>
    <property type="match status" value="1"/>
</dbReference>
<dbReference type="Gene3D" id="3.30.379.10">
    <property type="entry name" value="Chitobiase/beta-hexosaminidase domain 2-like"/>
    <property type="match status" value="1"/>
</dbReference>
<evidence type="ECO:0000256" key="2">
    <source>
        <dbReference type="ARBA" id="ARBA00023295"/>
    </source>
</evidence>
<dbReference type="EMBL" id="CP032489">
    <property type="protein sequence ID" value="AYD48607.1"/>
    <property type="molecule type" value="Genomic_DNA"/>
</dbReference>
<dbReference type="Proteomes" id="UP000266118">
    <property type="component" value="Chromosome"/>
</dbReference>
<dbReference type="SUPFAM" id="SSF55545">
    <property type="entry name" value="beta-N-acetylhexosaminidase-like domain"/>
    <property type="match status" value="1"/>
</dbReference>
<dbReference type="PANTHER" id="PTHR13170:SF16">
    <property type="entry name" value="PROTEIN O-GLCNACASE"/>
    <property type="match status" value="1"/>
</dbReference>
<gene>
    <name evidence="6" type="ORF">D6B99_13940</name>
</gene>
<dbReference type="AlphaFoldDB" id="A0A386HRN4"/>
<dbReference type="GO" id="GO:1901135">
    <property type="term" value="P:carbohydrate derivative metabolic process"/>
    <property type="evidence" value="ECO:0007669"/>
    <property type="project" value="UniProtKB-ARBA"/>
</dbReference>
<dbReference type="OrthoDB" id="9760892at2"/>
<accession>A0A386HRN4</accession>
<dbReference type="Gene3D" id="3.20.20.80">
    <property type="entry name" value="Glycosidases"/>
    <property type="match status" value="1"/>
</dbReference>
<evidence type="ECO:0000313" key="7">
    <source>
        <dbReference type="Proteomes" id="UP000266118"/>
    </source>
</evidence>
<organism evidence="6 7">
    <name type="scientific">Arachidicoccus soli</name>
    <dbReference type="NCBI Taxonomy" id="2341117"/>
    <lineage>
        <taxon>Bacteria</taxon>
        <taxon>Pseudomonadati</taxon>
        <taxon>Bacteroidota</taxon>
        <taxon>Chitinophagia</taxon>
        <taxon>Chitinophagales</taxon>
        <taxon>Chitinophagaceae</taxon>
        <taxon>Arachidicoccus</taxon>
    </lineage>
</organism>
<dbReference type="InterPro" id="IPR017853">
    <property type="entry name" value="GH"/>
</dbReference>
<dbReference type="Pfam" id="PF21809">
    <property type="entry name" value="Glyco_hydro_84_hel"/>
    <property type="match status" value="1"/>
</dbReference>
<dbReference type="Pfam" id="PF02838">
    <property type="entry name" value="Glyco_hydro_20b"/>
    <property type="match status" value="1"/>
</dbReference>
<keyword evidence="1 3" id="KW-0378">Hydrolase</keyword>
<sequence length="731" mass="83010">MKFYKPLFTFFLAFIGFGVCAQLSIYPAAQHVETTNSIASFAHKSFTLKGETTWIDADNKLFLKKLLPLKNRGVAIDVKKIVTGEKKLLQSGAYKLIVSNKKISIAAYDNAGFFYALQTLSQIIRRNNNISIPVCTIIDFPNVQLRGTVEGFYGTPWSFKDRISQLNFYGKIKLNTYIYGPKDDPYHSTPHWRDPYPADKARQIETLVKVANENKVHFVWAIHPGKDIQWNKADSMAVLNKFESMYQLGVRAFAVFFDDISGIGTKAEKQADLLNFLQENFVDKKPDVLPLIMCPTEYNKAWSNQKPGTYLDILGERLNPAIHIMWTGNTVVSDITAEGLQWVNQRIKRPALVWWNFPVSDYVRNHLLMGPAYGIDTTASAWMSGFVSNPMERAEASKVAIFGVAQYSWNMHDYNPERSWQQACAFLMPNATKAFELFCANNADPGKNGHNYRRAESVQIKPAIDKYLSDLSKKDYHSDSTEILKSYFSEISKAPVEIRSKAKNKALIKEIDPWLTQFHLLGLAGTEALQMVGYYGKGAHKDAWESYLKLEKIFAKMDSVDKNNNQNPYQKGVKTGSLILMPFINNLYALIGDELSGEYATRKVFDSATNTLLTNMSLLKEQPVNVEENKVAIRPKLEIIALQPKQYIGLAVGKKRAIKELNYQFSLNNIVGKIIFQSSIDGKAWDVIHPNLLKSEGKLFISQKDIHFVRAINISENIVEMQLQRFEVRTE</sequence>
<dbReference type="GO" id="GO:0005975">
    <property type="term" value="P:carbohydrate metabolic process"/>
    <property type="evidence" value="ECO:0007669"/>
    <property type="project" value="UniProtKB-ARBA"/>
</dbReference>
<dbReference type="PROSITE" id="PS52009">
    <property type="entry name" value="GH84"/>
    <property type="match status" value="1"/>
</dbReference>
<dbReference type="Gene3D" id="2.60.40.1180">
    <property type="entry name" value="Golgi alpha-mannosidase II"/>
    <property type="match status" value="1"/>
</dbReference>
<dbReference type="InterPro" id="IPR029018">
    <property type="entry name" value="Hex-like_dom2"/>
</dbReference>
<dbReference type="RefSeq" id="WP_119989511.1">
    <property type="nucleotide sequence ID" value="NZ_CP032489.1"/>
</dbReference>
<evidence type="ECO:0000256" key="4">
    <source>
        <dbReference type="SAM" id="SignalP"/>
    </source>
</evidence>
<dbReference type="KEGG" id="ark:D6B99_13940"/>
<reference evidence="6 7" key="1">
    <citation type="submission" date="2018-09" db="EMBL/GenBank/DDBJ databases">
        <title>Arachidicoccus sp. nov., a bacterium isolated from soil.</title>
        <authorList>
            <person name="Weon H.-Y."/>
            <person name="Kwon S.-W."/>
            <person name="Lee S.A."/>
        </authorList>
    </citation>
    <scope>NUCLEOTIDE SEQUENCE [LARGE SCALE GENOMIC DNA]</scope>
    <source>
        <strain evidence="6 7">KIS59-12</strain>
    </source>
</reference>
<dbReference type="Gene3D" id="1.20.58.460">
    <property type="entry name" value="Hyaluronidase post-catalytic domain-like"/>
    <property type="match status" value="1"/>
</dbReference>
<evidence type="ECO:0000313" key="6">
    <source>
        <dbReference type="EMBL" id="AYD48607.1"/>
    </source>
</evidence>
<feature type="domain" description="GH84" evidence="5">
    <location>
        <begin position="144"/>
        <end position="412"/>
    </location>
</feature>
<dbReference type="Pfam" id="PF18344">
    <property type="entry name" value="CBM32"/>
    <property type="match status" value="1"/>
</dbReference>
<feature type="chain" id="PRO_5017377615" description="GH84 domain-containing protein" evidence="4">
    <location>
        <begin position="22"/>
        <end position="731"/>
    </location>
</feature>
<dbReference type="InterPro" id="IPR051822">
    <property type="entry name" value="Glycosyl_Hydrolase_84"/>
</dbReference>
<keyword evidence="4" id="KW-0732">Signal</keyword>
<evidence type="ECO:0000259" key="5">
    <source>
        <dbReference type="PROSITE" id="PS52009"/>
    </source>
</evidence>
<dbReference type="InterPro" id="IPR049478">
    <property type="entry name" value="BT_4395-like_hel"/>
</dbReference>